<evidence type="ECO:0000313" key="1">
    <source>
        <dbReference type="EMBL" id="GMG25524.1"/>
    </source>
</evidence>
<sequence length="131" mass="14728">MEYQKVLQDYRLPKPSEVYTVVFFQQRYDIPSSKPKTSTHPKQFKATLSTSPYIQPRYNLSINSLIMKFTAISLLLAASTALASPVNVRSESLKLTGLTAKSSKLGDSDIQFSLTDPNYPEDTQTDCAVKW</sequence>
<organism evidence="1 2">
    <name type="scientific">Aspergillus oryzae</name>
    <name type="common">Yellow koji mold</name>
    <dbReference type="NCBI Taxonomy" id="5062"/>
    <lineage>
        <taxon>Eukaryota</taxon>
        <taxon>Fungi</taxon>
        <taxon>Dikarya</taxon>
        <taxon>Ascomycota</taxon>
        <taxon>Pezizomycotina</taxon>
        <taxon>Eurotiomycetes</taxon>
        <taxon>Eurotiomycetidae</taxon>
        <taxon>Eurotiales</taxon>
        <taxon>Aspergillaceae</taxon>
        <taxon>Aspergillus</taxon>
        <taxon>Aspergillus subgen. Circumdati</taxon>
    </lineage>
</organism>
<protein>
    <submittedName>
        <fullName evidence="1">Unnamed protein product</fullName>
    </submittedName>
</protein>
<evidence type="ECO:0000313" key="2">
    <source>
        <dbReference type="Proteomes" id="UP001165205"/>
    </source>
</evidence>
<reference evidence="1" key="1">
    <citation type="submission" date="2023-04" db="EMBL/GenBank/DDBJ databases">
        <title>Aspergillus oryzae NBRC 4228.</title>
        <authorList>
            <person name="Ichikawa N."/>
            <person name="Sato H."/>
            <person name="Tonouchi N."/>
        </authorList>
    </citation>
    <scope>NUCLEOTIDE SEQUENCE</scope>
    <source>
        <strain evidence="1">NBRC 4228</strain>
    </source>
</reference>
<dbReference type="EMBL" id="BSYA01000019">
    <property type="protein sequence ID" value="GMG25524.1"/>
    <property type="molecule type" value="Genomic_DNA"/>
</dbReference>
<name>A0AAN4YGW1_ASPOZ</name>
<comment type="caution">
    <text evidence="1">The sequence shown here is derived from an EMBL/GenBank/DDBJ whole genome shotgun (WGS) entry which is preliminary data.</text>
</comment>
<proteinExistence type="predicted"/>
<accession>A0AAN4YGW1</accession>
<gene>
    <name evidence="1" type="ORF">Aory04_000254900</name>
</gene>
<dbReference type="Proteomes" id="UP001165205">
    <property type="component" value="Unassembled WGS sequence"/>
</dbReference>
<dbReference type="AlphaFoldDB" id="A0AAN4YGW1"/>